<feature type="compositionally biased region" description="Basic residues" evidence="1">
    <location>
        <begin position="1048"/>
        <end position="1057"/>
    </location>
</feature>
<dbReference type="GO" id="GO:0001163">
    <property type="term" value="F:RNA polymerase I transcription regulatory region sequence-specific DNA binding"/>
    <property type="evidence" value="ECO:0007669"/>
    <property type="project" value="TreeGrafter"/>
</dbReference>
<dbReference type="GO" id="GO:0042790">
    <property type="term" value="P:nucleolar large rRNA transcription by RNA polymerase I"/>
    <property type="evidence" value="ECO:0007669"/>
    <property type="project" value="TreeGrafter"/>
</dbReference>
<evidence type="ECO:0000259" key="2">
    <source>
        <dbReference type="Pfam" id="PF10214"/>
    </source>
</evidence>
<dbReference type="PANTHER" id="PTHR28221">
    <property type="entry name" value="RNA POLYMERASE I-SPECIFIC TRANSCRIPTION INITIATION FACTOR RRN6"/>
    <property type="match status" value="1"/>
</dbReference>
<gene>
    <name evidence="3" type="ORF">N657DRAFT_664534</name>
</gene>
<dbReference type="GO" id="GO:0070860">
    <property type="term" value="C:RNA polymerase I core factor complex"/>
    <property type="evidence" value="ECO:0007669"/>
    <property type="project" value="TreeGrafter"/>
</dbReference>
<dbReference type="InterPro" id="IPR048535">
    <property type="entry name" value="RRN6_beta-prop"/>
</dbReference>
<keyword evidence="4" id="KW-1185">Reference proteome</keyword>
<dbReference type="AlphaFoldDB" id="A0AAN6TYS8"/>
<feature type="compositionally biased region" description="Low complexity" evidence="1">
    <location>
        <begin position="810"/>
        <end position="828"/>
    </location>
</feature>
<dbReference type="InterPro" id="IPR019350">
    <property type="entry name" value="RNA_pol_I-sp_TIF_RRN6-like"/>
</dbReference>
<feature type="domain" description="RRN6 beta-propeller" evidence="2">
    <location>
        <begin position="127"/>
        <end position="511"/>
    </location>
</feature>
<proteinExistence type="predicted"/>
<dbReference type="PANTHER" id="PTHR28221:SF2">
    <property type="entry name" value="RNA POLYMERASE I-SPECIFIC TRANSCRIPTION INITIATION FACTOR RRN6"/>
    <property type="match status" value="1"/>
</dbReference>
<feature type="region of interest" description="Disordered" evidence="1">
    <location>
        <begin position="928"/>
        <end position="1065"/>
    </location>
</feature>
<feature type="compositionally biased region" description="Polar residues" evidence="1">
    <location>
        <begin position="928"/>
        <end position="940"/>
    </location>
</feature>
<feature type="compositionally biased region" description="Low complexity" evidence="1">
    <location>
        <begin position="1012"/>
        <end position="1021"/>
    </location>
</feature>
<dbReference type="EMBL" id="MU853230">
    <property type="protein sequence ID" value="KAK4122636.1"/>
    <property type="molecule type" value="Genomic_DNA"/>
</dbReference>
<reference evidence="3" key="2">
    <citation type="submission" date="2023-05" db="EMBL/GenBank/DDBJ databases">
        <authorList>
            <consortium name="Lawrence Berkeley National Laboratory"/>
            <person name="Steindorff A."/>
            <person name="Hensen N."/>
            <person name="Bonometti L."/>
            <person name="Westerberg I."/>
            <person name="Brannstrom I.O."/>
            <person name="Guillou S."/>
            <person name="Cros-Aarteil S."/>
            <person name="Calhoun S."/>
            <person name="Haridas S."/>
            <person name="Kuo A."/>
            <person name="Mondo S."/>
            <person name="Pangilinan J."/>
            <person name="Riley R."/>
            <person name="Labutti K."/>
            <person name="Andreopoulos B."/>
            <person name="Lipzen A."/>
            <person name="Chen C."/>
            <person name="Yanf M."/>
            <person name="Daum C."/>
            <person name="Ng V."/>
            <person name="Clum A."/>
            <person name="Ohm R."/>
            <person name="Martin F."/>
            <person name="Silar P."/>
            <person name="Natvig D."/>
            <person name="Lalanne C."/>
            <person name="Gautier V."/>
            <person name="Ament-Velasquez S.L."/>
            <person name="Kruys A."/>
            <person name="Hutchinson M.I."/>
            <person name="Powell A.J."/>
            <person name="Barry K."/>
            <person name="Miller A.N."/>
            <person name="Grigoriev I.V."/>
            <person name="Debuchy R."/>
            <person name="Gladieux P."/>
            <person name="Thoren M.H."/>
            <person name="Johannesson H."/>
        </authorList>
    </citation>
    <scope>NUCLEOTIDE SEQUENCE</scope>
    <source>
        <strain evidence="3">CBS 731.68</strain>
    </source>
</reference>
<protein>
    <recommendedName>
        <fullName evidence="2">RRN6 beta-propeller domain-containing protein</fullName>
    </recommendedName>
</protein>
<name>A0AAN6TYS8_9PEZI</name>
<feature type="compositionally biased region" description="Low complexity" evidence="1">
    <location>
        <begin position="365"/>
        <end position="374"/>
    </location>
</feature>
<comment type="caution">
    <text evidence="3">The sequence shown here is derived from an EMBL/GenBank/DDBJ whole genome shotgun (WGS) entry which is preliminary data.</text>
</comment>
<feature type="region of interest" description="Disordered" evidence="1">
    <location>
        <begin position="810"/>
        <end position="843"/>
    </location>
</feature>
<dbReference type="RefSeq" id="XP_062646407.1">
    <property type="nucleotide sequence ID" value="XM_062795244.1"/>
</dbReference>
<accession>A0AAN6TYS8</accession>
<reference evidence="3" key="1">
    <citation type="journal article" date="2023" name="Mol. Phylogenet. Evol.">
        <title>Genome-scale phylogeny and comparative genomics of the fungal order Sordariales.</title>
        <authorList>
            <person name="Hensen N."/>
            <person name="Bonometti L."/>
            <person name="Westerberg I."/>
            <person name="Brannstrom I.O."/>
            <person name="Guillou S."/>
            <person name="Cros-Aarteil S."/>
            <person name="Calhoun S."/>
            <person name="Haridas S."/>
            <person name="Kuo A."/>
            <person name="Mondo S."/>
            <person name="Pangilinan J."/>
            <person name="Riley R."/>
            <person name="LaButti K."/>
            <person name="Andreopoulos B."/>
            <person name="Lipzen A."/>
            <person name="Chen C."/>
            <person name="Yan M."/>
            <person name="Daum C."/>
            <person name="Ng V."/>
            <person name="Clum A."/>
            <person name="Steindorff A."/>
            <person name="Ohm R.A."/>
            <person name="Martin F."/>
            <person name="Silar P."/>
            <person name="Natvig D.O."/>
            <person name="Lalanne C."/>
            <person name="Gautier V."/>
            <person name="Ament-Velasquez S.L."/>
            <person name="Kruys A."/>
            <person name="Hutchinson M.I."/>
            <person name="Powell A.J."/>
            <person name="Barry K."/>
            <person name="Miller A.N."/>
            <person name="Grigoriev I.V."/>
            <person name="Debuchy R."/>
            <person name="Gladieux P."/>
            <person name="Hiltunen Thoren M."/>
            <person name="Johannesson H."/>
        </authorList>
    </citation>
    <scope>NUCLEOTIDE SEQUENCE</scope>
    <source>
        <strain evidence="3">CBS 731.68</strain>
    </source>
</reference>
<feature type="compositionally biased region" description="Low complexity" evidence="1">
    <location>
        <begin position="953"/>
        <end position="967"/>
    </location>
</feature>
<dbReference type="Pfam" id="PF10214">
    <property type="entry name" value="Rrn6_beta-prop"/>
    <property type="match status" value="1"/>
</dbReference>
<dbReference type="Proteomes" id="UP001302602">
    <property type="component" value="Unassembled WGS sequence"/>
</dbReference>
<dbReference type="GO" id="GO:0001179">
    <property type="term" value="F:RNA polymerase I general transcription initiation factor binding"/>
    <property type="evidence" value="ECO:0007669"/>
    <property type="project" value="TreeGrafter"/>
</dbReference>
<evidence type="ECO:0000256" key="1">
    <source>
        <dbReference type="SAM" id="MobiDB-lite"/>
    </source>
</evidence>
<dbReference type="GeneID" id="87832013"/>
<organism evidence="3 4">
    <name type="scientific">Parathielavia appendiculata</name>
    <dbReference type="NCBI Taxonomy" id="2587402"/>
    <lineage>
        <taxon>Eukaryota</taxon>
        <taxon>Fungi</taxon>
        <taxon>Dikarya</taxon>
        <taxon>Ascomycota</taxon>
        <taxon>Pezizomycotina</taxon>
        <taxon>Sordariomycetes</taxon>
        <taxon>Sordariomycetidae</taxon>
        <taxon>Sordariales</taxon>
        <taxon>Chaetomiaceae</taxon>
        <taxon>Parathielavia</taxon>
    </lineage>
</organism>
<sequence length="1065" mass="118393">MDDGRHAVKPSTRANLRRVAADGIIGRLTYTPAQGDEAIGQIQRNRARDEAPRFKQVAPFTQWCAPARNPAYQPSDKRPFQLSRSQKHWLLERLPEAAIIDDDIESLIIDEIAASNPKKQPAPLDTTPLFSVGEVADLREGGSSKGQPVLAVACGVSGNVLRLISLAREEWVWIEADIRVRVHAANPKLEGEWCQDGVPITLVKFALDPRKHDPIRWLLVSNGTSTTIYEPELRVIPMPASRVSTNASGRSAINQIVGNPLLAIPCERTGVSLQADVCFIRHLEADTPQLAIIDQAGYWSLWEITGRRNARPKNLTPVLKICGNTVSGHIPRLPSRLPSESQPHGVLWLSLGQKSFEPSRRPPSHTRSPSQQSRVSVDCERQAPRRLLLFSSPRSLHLFDLSGMKLHSVSHLALQKDTHQILGVAPSRLDPAQAFILTSTNLLWVVVRVPENNAPTLDVLSSCPHQKDVNDRTLRLDVSPGAYINDQMACFVCVRSVKETTMTVFWFINPQPGAPIRYHRDLISLNHPSRFIGLSILPAGRRMGNEPTSEAGRAMRKAQLRFFQLLTLGQDLDVHSALCAWSDEAGVAVPPPDMREVIGENSNRRLKLLQSLTDAFAVPDEFDERAVFGKKGLDASPLERLKGGIQQRVDFGIVAQRLTAEDLEGEDGAVSLSGGVDFGFIAEAVEREKREDYMPRRSLLELAVPELGGKELLQVAREWDFQQEALHRRAGEWHFVPEARRPLIDFGPDDLVDRLREIFIEPEHSHDAPSHENREQVLQNMAAEMYLSNIGVSSVPRTWISSESQLSSSLPFPSSPSLIPSQPSLPSFRNVKGEAKQGEAEEQGDAVALRLRKYATLNVSPTIHGEPTLALSRWDLGADPDDITWKPGQDVEVEDAINRRRRKIEARRRKAERLSQRIFGESSFLTDQLSQSLGGPSTQPLPMILSTDESSQRQRLNQTQSQSQSQQAGLPPWDLSQQRHAMGGLGTPRVRPGSPLRREHRRDSGTGMMPASQQQQLLLSQGTPSQPKSQVLPGLFGGRPSFSPFKRSPLKKGKRRSEVRLSGFR</sequence>
<feature type="region of interest" description="Disordered" evidence="1">
    <location>
        <begin position="355"/>
        <end position="379"/>
    </location>
</feature>
<evidence type="ECO:0000313" key="4">
    <source>
        <dbReference type="Proteomes" id="UP001302602"/>
    </source>
</evidence>
<evidence type="ECO:0000313" key="3">
    <source>
        <dbReference type="EMBL" id="KAK4122636.1"/>
    </source>
</evidence>